<reference evidence="1" key="1">
    <citation type="submission" date="2020-01" db="EMBL/GenBank/DDBJ databases">
        <authorList>
            <person name="Meier V. D."/>
            <person name="Meier V D."/>
        </authorList>
    </citation>
    <scope>NUCLEOTIDE SEQUENCE</scope>
    <source>
        <strain evidence="1">HLG_WM_MAG_10</strain>
    </source>
</reference>
<dbReference type="CDD" id="cd14728">
    <property type="entry name" value="Ere-like"/>
    <property type="match status" value="1"/>
</dbReference>
<dbReference type="Gene3D" id="1.20.1440.30">
    <property type="entry name" value="Biosynthetic Protein domain"/>
    <property type="match status" value="1"/>
</dbReference>
<dbReference type="InterPro" id="IPR007815">
    <property type="entry name" value="Emycin_Estase"/>
</dbReference>
<protein>
    <recommendedName>
        <fullName evidence="2">Erythromycin esterase family protein</fullName>
    </recommendedName>
</protein>
<dbReference type="Pfam" id="PF05139">
    <property type="entry name" value="Erythro_esteras"/>
    <property type="match status" value="1"/>
</dbReference>
<dbReference type="Gene3D" id="3.30.1870.10">
    <property type="entry name" value="EreA-like, domain 2"/>
    <property type="match status" value="1"/>
</dbReference>
<sequence length="379" mass="43848">MLQLQSQLIPYLVSHKGFNTVVMESGFPESAYLNDYIHSKDSIPNLWKRSIGQMYSKWKMGRKTMAFLRAHNQLGGTNVDYIGADIGGFYNDWAFPFQQIFTYIDSVDARLSQSLKKDMAPYFKVMTKYAAYHYMVKLSPAQKNNLAVILEDLIFTFHTNKRLYISKSNASDYQWISQCIKSMAMAENYYRNYADAKDTLNDHSKYLGLNGREIAMSKNIQWILANKSEAKIIVVNHVIHTKTASQYQGELYGHFTPMGQLLKQKLKEELYVIGMVYGGGQFWNKWQVPSERFIDTIPTPAKDGIEGVFQAISTQDYYINLEKTPSATHPWFKENTILRENDYEIKMRPSEWNACFYLNEVRPAEPVNPIEIPEPPYEG</sequence>
<dbReference type="PANTHER" id="PTHR31299">
    <property type="entry name" value="ESTERASE, PUTATIVE (AFU_ORTHOLOGUE AFUA_1G05850)-RELATED"/>
    <property type="match status" value="1"/>
</dbReference>
<evidence type="ECO:0008006" key="2">
    <source>
        <dbReference type="Google" id="ProtNLM"/>
    </source>
</evidence>
<evidence type="ECO:0000313" key="1">
    <source>
        <dbReference type="EMBL" id="CAA6826514.1"/>
    </source>
</evidence>
<dbReference type="EMBL" id="CACVAQ010000382">
    <property type="protein sequence ID" value="CAA6826514.1"/>
    <property type="molecule type" value="Genomic_DNA"/>
</dbReference>
<gene>
    <name evidence="1" type="ORF">HELGO_WM20796</name>
</gene>
<dbReference type="PANTHER" id="PTHR31299:SF0">
    <property type="entry name" value="ESTERASE, PUTATIVE (AFU_ORTHOLOGUE AFUA_1G05850)-RELATED"/>
    <property type="match status" value="1"/>
</dbReference>
<dbReference type="GO" id="GO:0046677">
    <property type="term" value="P:response to antibiotic"/>
    <property type="evidence" value="ECO:0007669"/>
    <property type="project" value="InterPro"/>
</dbReference>
<dbReference type="SUPFAM" id="SSF159501">
    <property type="entry name" value="EreA/ChaN-like"/>
    <property type="match status" value="1"/>
</dbReference>
<proteinExistence type="predicted"/>
<name>A0A6S6U495_9BACT</name>
<dbReference type="Gene3D" id="3.40.1660.10">
    <property type="entry name" value="EreA-like (biosynthetic domain)"/>
    <property type="match status" value="1"/>
</dbReference>
<accession>A0A6S6U495</accession>
<dbReference type="AlphaFoldDB" id="A0A6S6U495"/>
<dbReference type="InterPro" id="IPR052036">
    <property type="entry name" value="Hydrolase/PRTase-associated"/>
</dbReference>
<organism evidence="1">
    <name type="scientific">uncultured Aureispira sp</name>
    <dbReference type="NCBI Taxonomy" id="1331704"/>
    <lineage>
        <taxon>Bacteria</taxon>
        <taxon>Pseudomonadati</taxon>
        <taxon>Bacteroidota</taxon>
        <taxon>Saprospiria</taxon>
        <taxon>Saprospirales</taxon>
        <taxon>Saprospiraceae</taxon>
        <taxon>Aureispira</taxon>
        <taxon>environmental samples</taxon>
    </lineage>
</organism>